<organism evidence="6 8">
    <name type="scientific">Dinoponera quadriceps</name>
    <name type="common">South American ant</name>
    <dbReference type="NCBI Taxonomy" id="609295"/>
    <lineage>
        <taxon>Eukaryota</taxon>
        <taxon>Metazoa</taxon>
        <taxon>Ecdysozoa</taxon>
        <taxon>Arthropoda</taxon>
        <taxon>Hexapoda</taxon>
        <taxon>Insecta</taxon>
        <taxon>Pterygota</taxon>
        <taxon>Neoptera</taxon>
        <taxon>Endopterygota</taxon>
        <taxon>Hymenoptera</taxon>
        <taxon>Apocrita</taxon>
        <taxon>Aculeata</taxon>
        <taxon>Formicoidea</taxon>
        <taxon>Formicidae</taxon>
        <taxon>Ponerinae</taxon>
        <taxon>Ponerini</taxon>
        <taxon>Dinoponera</taxon>
    </lineage>
</organism>
<dbReference type="RefSeq" id="XP_014473089.1">
    <property type="nucleotide sequence ID" value="XM_014617603.1"/>
</dbReference>
<dbReference type="SUPFAM" id="SSF57667">
    <property type="entry name" value="beta-beta-alpha zinc fingers"/>
    <property type="match status" value="1"/>
</dbReference>
<protein>
    <submittedName>
        <fullName evidence="7 8">Uncharacterized protein LOC106743603</fullName>
    </submittedName>
</protein>
<dbReference type="PROSITE" id="PS51800">
    <property type="entry name" value="ZF_CHHC_U11_48K"/>
    <property type="match status" value="2"/>
</dbReference>
<dbReference type="InterPro" id="IPR022776">
    <property type="entry name" value="TRM13/UPF0224_CHHC_Znf_dom"/>
</dbReference>
<feature type="region of interest" description="Disordered" evidence="4">
    <location>
        <begin position="176"/>
        <end position="202"/>
    </location>
</feature>
<evidence type="ECO:0000256" key="3">
    <source>
        <dbReference type="ARBA" id="ARBA00022833"/>
    </source>
</evidence>
<dbReference type="AlphaFoldDB" id="A0A6P3X5C4"/>
<keyword evidence="3" id="KW-0862">Zinc</keyword>
<dbReference type="GeneID" id="106743603"/>
<keyword evidence="6" id="KW-1185">Reference proteome</keyword>
<evidence type="ECO:0000256" key="4">
    <source>
        <dbReference type="SAM" id="MobiDB-lite"/>
    </source>
</evidence>
<dbReference type="OrthoDB" id="5839404at2759"/>
<evidence type="ECO:0000256" key="1">
    <source>
        <dbReference type="ARBA" id="ARBA00022723"/>
    </source>
</evidence>
<evidence type="ECO:0000256" key="2">
    <source>
        <dbReference type="ARBA" id="ARBA00022771"/>
    </source>
</evidence>
<dbReference type="Pfam" id="PF05253">
    <property type="entry name" value="zf-U11-48K"/>
    <property type="match status" value="2"/>
</dbReference>
<reference evidence="7 8" key="1">
    <citation type="submission" date="2025-04" db="UniProtKB">
        <authorList>
            <consortium name="RefSeq"/>
        </authorList>
    </citation>
    <scope>IDENTIFICATION</scope>
</reference>
<evidence type="ECO:0000313" key="7">
    <source>
        <dbReference type="RefSeq" id="XP_014473088.1"/>
    </source>
</evidence>
<name>A0A6P3X5C4_DINQU</name>
<evidence type="ECO:0000259" key="5">
    <source>
        <dbReference type="PROSITE" id="PS51800"/>
    </source>
</evidence>
<dbReference type="RefSeq" id="XP_014473088.1">
    <property type="nucleotide sequence ID" value="XM_014617602.1"/>
</dbReference>
<dbReference type="Proteomes" id="UP000515204">
    <property type="component" value="Unplaced"/>
</dbReference>
<evidence type="ECO:0000313" key="8">
    <source>
        <dbReference type="RefSeq" id="XP_014473089.1"/>
    </source>
</evidence>
<feature type="compositionally biased region" description="Basic and acidic residues" evidence="4">
    <location>
        <begin position="486"/>
        <end position="505"/>
    </location>
</feature>
<evidence type="ECO:0000313" key="6">
    <source>
        <dbReference type="Proteomes" id="UP000515204"/>
    </source>
</evidence>
<accession>A0A6P3X5C4</accession>
<dbReference type="InterPro" id="IPR036236">
    <property type="entry name" value="Znf_C2H2_sf"/>
</dbReference>
<feature type="domain" description="CHHC U11-48K-type" evidence="5">
    <location>
        <begin position="38"/>
        <end position="65"/>
    </location>
</feature>
<proteinExistence type="predicted"/>
<feature type="region of interest" description="Disordered" evidence="4">
    <location>
        <begin position="464"/>
        <end position="505"/>
    </location>
</feature>
<keyword evidence="2" id="KW-0863">Zinc-finger</keyword>
<keyword evidence="1" id="KW-0479">Metal-binding</keyword>
<gene>
    <name evidence="7 8" type="primary">LOC106743603</name>
</gene>
<dbReference type="KEGG" id="dqu:106743603"/>
<sequence length="505" mass="57339">MEKDIIVTCPYNKSHRIRRCKLMTHLLKCKKQSGATNKVTCPLNGIHIMDPNDIKDHLTSCSNLSSLVKTNVVKEEIDKESIIKDDTYKSNENWDEAPEVPSYDPWANSASKKVIRCVTGMTKSERIKFRLSERDRIANLNETSTVKQIPLHRETLQEIPLRPPHGVAQVRLSDTNISQQTSNKNAQKQDSVESAQLKSTTTNEFRDTFQKTLFNELLSDHEPDDNLIDNTFSDNESQYVKSKDSAKMDSTLTQNLLELSATNSDTSYKSFNSPGPSTRNWFEDIIGRGKNLSFTGENEKIEVRKEARGRGISRSKMNLKDVTEVDASCQIFGADNSKVIESDKYTEDTYNTSTSDERVTDKLLAILMDKTEKMELTDEKEESNLNSKFGSILYKLNDRLDHLTNIQNATVEQNARLIKEMNDLKQLKTCCNTQSSITLNKRCAANFPEPLSLAYSKNHNMFQGAPSFEKNTPSSTDTSEGNDAFNSKDDSELHKLRTPEDFYHH</sequence>
<dbReference type="GO" id="GO:0008270">
    <property type="term" value="F:zinc ion binding"/>
    <property type="evidence" value="ECO:0007669"/>
    <property type="project" value="UniProtKB-KW"/>
</dbReference>
<feature type="compositionally biased region" description="Polar residues" evidence="4">
    <location>
        <begin position="469"/>
        <end position="485"/>
    </location>
</feature>
<feature type="domain" description="CHHC U11-48K-type" evidence="5">
    <location>
        <begin position="6"/>
        <end position="33"/>
    </location>
</feature>